<protein>
    <submittedName>
        <fullName evidence="1">Uncharacterized protein</fullName>
    </submittedName>
</protein>
<dbReference type="Proteomes" id="UP000248817">
    <property type="component" value="Unassembled WGS sequence"/>
</dbReference>
<dbReference type="EMBL" id="KZ825647">
    <property type="protein sequence ID" value="PYI25424.1"/>
    <property type="molecule type" value="Genomic_DNA"/>
</dbReference>
<gene>
    <name evidence="1" type="ORF">BP00DRAFT_101294</name>
</gene>
<organism evidence="1 2">
    <name type="scientific">Aspergillus indologenus CBS 114.80</name>
    <dbReference type="NCBI Taxonomy" id="1450541"/>
    <lineage>
        <taxon>Eukaryota</taxon>
        <taxon>Fungi</taxon>
        <taxon>Dikarya</taxon>
        <taxon>Ascomycota</taxon>
        <taxon>Pezizomycotina</taxon>
        <taxon>Eurotiomycetes</taxon>
        <taxon>Eurotiomycetidae</taxon>
        <taxon>Eurotiales</taxon>
        <taxon>Aspergillaceae</taxon>
        <taxon>Aspergillus</taxon>
        <taxon>Aspergillus subgen. Circumdati</taxon>
    </lineage>
</organism>
<sequence>MLGAGIRVRSVYSMSVRLQESSHHNSQRHHPCLPLLNLGSTCCWADLPAGNPVVDCGWFCGWCRCLPFLVSVCGIHPVISPSIHLILPRSTPYAGSPGSGTESCISINMHASTHMVRAEHRSYSADEQPRTNYLSWEDSVQLVTWQAQQ</sequence>
<evidence type="ECO:0000313" key="2">
    <source>
        <dbReference type="Proteomes" id="UP000248817"/>
    </source>
</evidence>
<dbReference type="AlphaFoldDB" id="A0A2V5HTK6"/>
<reference evidence="1 2" key="1">
    <citation type="submission" date="2018-02" db="EMBL/GenBank/DDBJ databases">
        <title>The genomes of Aspergillus section Nigri reveals drivers in fungal speciation.</title>
        <authorList>
            <consortium name="DOE Joint Genome Institute"/>
            <person name="Vesth T.C."/>
            <person name="Nybo J."/>
            <person name="Theobald S."/>
            <person name="Brandl J."/>
            <person name="Frisvad J.C."/>
            <person name="Nielsen K.F."/>
            <person name="Lyhne E.K."/>
            <person name="Kogle M.E."/>
            <person name="Kuo A."/>
            <person name="Riley R."/>
            <person name="Clum A."/>
            <person name="Nolan M."/>
            <person name="Lipzen A."/>
            <person name="Salamov A."/>
            <person name="Henrissat B."/>
            <person name="Wiebenga A."/>
            <person name="De vries R.P."/>
            <person name="Grigoriev I.V."/>
            <person name="Mortensen U.H."/>
            <person name="Andersen M.R."/>
            <person name="Baker S.E."/>
        </authorList>
    </citation>
    <scope>NUCLEOTIDE SEQUENCE [LARGE SCALE GENOMIC DNA]</scope>
    <source>
        <strain evidence="1 2">CBS 114.80</strain>
    </source>
</reference>
<keyword evidence="2" id="KW-1185">Reference proteome</keyword>
<evidence type="ECO:0000313" key="1">
    <source>
        <dbReference type="EMBL" id="PYI25424.1"/>
    </source>
</evidence>
<name>A0A2V5HTK6_9EURO</name>
<accession>A0A2V5HTK6</accession>
<proteinExistence type="predicted"/>